<dbReference type="RefSeq" id="WP_331931941.1">
    <property type="nucleotide sequence ID" value="NZ_JBEPLU010000002.1"/>
</dbReference>
<dbReference type="InterPro" id="IPR050259">
    <property type="entry name" value="SDR"/>
</dbReference>
<keyword evidence="3" id="KW-0276">Fatty acid metabolism</keyword>
<name>A0ABV2EKX1_9CAUL</name>
<keyword evidence="3" id="KW-0444">Lipid biosynthesis</keyword>
<dbReference type="PRINTS" id="PR00081">
    <property type="entry name" value="GDHRDH"/>
</dbReference>
<dbReference type="CDD" id="cd05333">
    <property type="entry name" value="BKR_SDR_c"/>
    <property type="match status" value="1"/>
</dbReference>
<keyword evidence="3" id="KW-0275">Fatty acid biosynthesis</keyword>
<dbReference type="InterPro" id="IPR011284">
    <property type="entry name" value="3oxo_ACP_reduc"/>
</dbReference>
<dbReference type="EC" id="1.1.1.100" evidence="3"/>
<keyword evidence="6" id="KW-1185">Reference proteome</keyword>
<dbReference type="InterPro" id="IPR002347">
    <property type="entry name" value="SDR_fam"/>
</dbReference>
<gene>
    <name evidence="5" type="ORF">ABID41_002460</name>
</gene>
<comment type="pathway">
    <text evidence="3">Lipid metabolism; fatty acid biosynthesis.</text>
</comment>
<dbReference type="PROSITE" id="PS00061">
    <property type="entry name" value="ADH_SHORT"/>
    <property type="match status" value="1"/>
</dbReference>
<feature type="domain" description="Ketoreductase" evidence="4">
    <location>
        <begin position="7"/>
        <end position="189"/>
    </location>
</feature>
<dbReference type="SUPFAM" id="SSF51735">
    <property type="entry name" value="NAD(P)-binding Rossmann-fold domains"/>
    <property type="match status" value="1"/>
</dbReference>
<dbReference type="PANTHER" id="PTHR42879">
    <property type="entry name" value="3-OXOACYL-(ACYL-CARRIER-PROTEIN) REDUCTASE"/>
    <property type="match status" value="1"/>
</dbReference>
<keyword evidence="3" id="KW-0521">NADP</keyword>
<comment type="caution">
    <text evidence="5">The sequence shown here is derived from an EMBL/GenBank/DDBJ whole genome shotgun (WGS) entry which is preliminary data.</text>
</comment>
<dbReference type="SMART" id="SM00822">
    <property type="entry name" value="PKS_KR"/>
    <property type="match status" value="1"/>
</dbReference>
<dbReference type="NCBIfam" id="NF009466">
    <property type="entry name" value="PRK12826.1-2"/>
    <property type="match status" value="1"/>
</dbReference>
<dbReference type="NCBIfam" id="TIGR01830">
    <property type="entry name" value="3oxo_ACP_reduc"/>
    <property type="match status" value="1"/>
</dbReference>
<dbReference type="GO" id="GO:0004316">
    <property type="term" value="F:3-oxoacyl-[acyl-carrier-protein] reductase (NADPH) activity"/>
    <property type="evidence" value="ECO:0007669"/>
    <property type="project" value="UniProtKB-EC"/>
</dbReference>
<evidence type="ECO:0000259" key="4">
    <source>
        <dbReference type="SMART" id="SM00822"/>
    </source>
</evidence>
<dbReference type="Pfam" id="PF13561">
    <property type="entry name" value="adh_short_C2"/>
    <property type="match status" value="1"/>
</dbReference>
<dbReference type="InterPro" id="IPR036291">
    <property type="entry name" value="NAD(P)-bd_dom_sf"/>
</dbReference>
<evidence type="ECO:0000256" key="3">
    <source>
        <dbReference type="RuleBase" id="RU366074"/>
    </source>
</evidence>
<dbReference type="Gene3D" id="3.40.50.720">
    <property type="entry name" value="NAD(P)-binding Rossmann-like Domain"/>
    <property type="match status" value="1"/>
</dbReference>
<comment type="similarity">
    <text evidence="1 3">Belongs to the short-chain dehydrogenases/reductases (SDR) family.</text>
</comment>
<evidence type="ECO:0000313" key="6">
    <source>
        <dbReference type="Proteomes" id="UP001549110"/>
    </source>
</evidence>
<dbReference type="PRINTS" id="PR00080">
    <property type="entry name" value="SDRFAMILY"/>
</dbReference>
<protein>
    <recommendedName>
        <fullName evidence="3">3-oxoacyl-[acyl-carrier-protein] reductase</fullName>
        <ecNumber evidence="3">1.1.1.100</ecNumber>
    </recommendedName>
</protein>
<dbReference type="InterPro" id="IPR020904">
    <property type="entry name" value="Sc_DH/Rdtase_CS"/>
</dbReference>
<comment type="function">
    <text evidence="3">Catalyzes the NADPH-dependent reduction of beta-ketoacyl-ACP substrates to beta-hydroxyacyl-ACP products, the first reductive step in the elongation cycle of fatty acid biosynthesis.</text>
</comment>
<proteinExistence type="inferred from homology"/>
<keyword evidence="2 3" id="KW-0560">Oxidoreductase</keyword>
<dbReference type="Proteomes" id="UP001549110">
    <property type="component" value="Unassembled WGS sequence"/>
</dbReference>
<evidence type="ECO:0000256" key="1">
    <source>
        <dbReference type="ARBA" id="ARBA00006484"/>
    </source>
</evidence>
<dbReference type="EMBL" id="JBEPLU010000002">
    <property type="protein sequence ID" value="MET3527342.1"/>
    <property type="molecule type" value="Genomic_DNA"/>
</dbReference>
<dbReference type="PANTHER" id="PTHR42879:SF2">
    <property type="entry name" value="3-OXOACYL-[ACYL-CARRIER-PROTEIN] REDUCTASE FABG"/>
    <property type="match status" value="1"/>
</dbReference>
<reference evidence="5 6" key="1">
    <citation type="submission" date="2024-06" db="EMBL/GenBank/DDBJ databases">
        <title>Genomic Encyclopedia of Type Strains, Phase IV (KMG-IV): sequencing the most valuable type-strain genomes for metagenomic binning, comparative biology and taxonomic classification.</title>
        <authorList>
            <person name="Goeker M."/>
        </authorList>
    </citation>
    <scope>NUCLEOTIDE SEQUENCE [LARGE SCALE GENOMIC DNA]</scope>
    <source>
        <strain evidence="5 6">DSM 17809</strain>
    </source>
</reference>
<comment type="catalytic activity">
    <reaction evidence="3">
        <text>a (3R)-hydroxyacyl-[ACP] + NADP(+) = a 3-oxoacyl-[ACP] + NADPH + H(+)</text>
        <dbReference type="Rhea" id="RHEA:17397"/>
        <dbReference type="Rhea" id="RHEA-COMP:9916"/>
        <dbReference type="Rhea" id="RHEA-COMP:9945"/>
        <dbReference type="ChEBI" id="CHEBI:15378"/>
        <dbReference type="ChEBI" id="CHEBI:57783"/>
        <dbReference type="ChEBI" id="CHEBI:58349"/>
        <dbReference type="ChEBI" id="CHEBI:78776"/>
        <dbReference type="ChEBI" id="CHEBI:78827"/>
        <dbReference type="EC" id="1.1.1.100"/>
    </reaction>
</comment>
<dbReference type="InterPro" id="IPR057326">
    <property type="entry name" value="KR_dom"/>
</dbReference>
<evidence type="ECO:0000313" key="5">
    <source>
        <dbReference type="EMBL" id="MET3527342.1"/>
    </source>
</evidence>
<keyword evidence="3" id="KW-0443">Lipid metabolism</keyword>
<accession>A0ABV2EKX1</accession>
<sequence>MFDLTGKTALVTGATGGIGGEIAKALHAAGAHVVLSGTREAVLQDLAQTLGERTSAAPANLSDPESVDSLIGRAEEVAGKPIDILVANAGITRDGLLMRMKDEDWEAVLKVNLESYFRLSRAAMRGMMKRRWGRIIGITSVVGVMGNPGQANYAASKAGMIGFSKALAQEVATRGITVNCVAPGFIESPMTDALNEQQKAQIMGTIPAARLGTGAEVAAACVYLASEEAAYVTGQTLHVNGGMAMI</sequence>
<comment type="subunit">
    <text evidence="3">Homotetramer.</text>
</comment>
<organism evidence="5 6">
    <name type="scientific">Phenylobacterium koreense</name>
    <dbReference type="NCBI Taxonomy" id="266125"/>
    <lineage>
        <taxon>Bacteria</taxon>
        <taxon>Pseudomonadati</taxon>
        <taxon>Pseudomonadota</taxon>
        <taxon>Alphaproteobacteria</taxon>
        <taxon>Caulobacterales</taxon>
        <taxon>Caulobacteraceae</taxon>
        <taxon>Phenylobacterium</taxon>
    </lineage>
</organism>
<evidence type="ECO:0000256" key="2">
    <source>
        <dbReference type="ARBA" id="ARBA00023002"/>
    </source>
</evidence>